<reference evidence="2" key="1">
    <citation type="submission" date="2016-01" db="EMBL/GenBank/DDBJ databases">
        <authorList>
            <person name="Peeters C."/>
        </authorList>
    </citation>
    <scope>NUCLEOTIDE SEQUENCE</scope>
    <source>
        <strain evidence="2">LMG 29321</strain>
    </source>
</reference>
<evidence type="ECO:0000256" key="1">
    <source>
        <dbReference type="SAM" id="Phobius"/>
    </source>
</evidence>
<evidence type="ECO:0008006" key="4">
    <source>
        <dbReference type="Google" id="ProtNLM"/>
    </source>
</evidence>
<keyword evidence="1" id="KW-1133">Transmembrane helix</keyword>
<keyword evidence="3" id="KW-1185">Reference proteome</keyword>
<name>A0A157ZI03_9BURK</name>
<evidence type="ECO:0000313" key="3">
    <source>
        <dbReference type="Proteomes" id="UP000071859"/>
    </source>
</evidence>
<protein>
    <recommendedName>
        <fullName evidence="4">DUF2964 domain-containing protein</fullName>
    </recommendedName>
</protein>
<dbReference type="AlphaFoldDB" id="A0A157ZI03"/>
<accession>A0A157ZI03</accession>
<gene>
    <name evidence="2" type="ORF">AWB78_00587</name>
</gene>
<sequence>MRLNEPRMVVASIGVFIWLAGLYFTIHGLLYEVKPEFRYGMWALGIGIVTFVVALNPLAQRKSGKRDKSA</sequence>
<dbReference type="Pfam" id="PF11177">
    <property type="entry name" value="DUF2964"/>
    <property type="match status" value="1"/>
</dbReference>
<organism evidence="2 3">
    <name type="scientific">Caballeronia calidae</name>
    <dbReference type="NCBI Taxonomy" id="1777139"/>
    <lineage>
        <taxon>Bacteria</taxon>
        <taxon>Pseudomonadati</taxon>
        <taxon>Pseudomonadota</taxon>
        <taxon>Betaproteobacteria</taxon>
        <taxon>Burkholderiales</taxon>
        <taxon>Burkholderiaceae</taxon>
        <taxon>Caballeronia</taxon>
    </lineage>
</organism>
<dbReference type="RefSeq" id="WP_063958926.1">
    <property type="nucleotide sequence ID" value="NZ_FCOX02000002.1"/>
</dbReference>
<dbReference type="InterPro" id="IPR021347">
    <property type="entry name" value="DUF2964"/>
</dbReference>
<dbReference type="Proteomes" id="UP000071859">
    <property type="component" value="Unassembled WGS sequence"/>
</dbReference>
<keyword evidence="1" id="KW-0812">Transmembrane</keyword>
<dbReference type="EMBL" id="FCOX02000002">
    <property type="protein sequence ID" value="SAK45172.1"/>
    <property type="molecule type" value="Genomic_DNA"/>
</dbReference>
<comment type="caution">
    <text evidence="2">The sequence shown here is derived from an EMBL/GenBank/DDBJ whole genome shotgun (WGS) entry which is preliminary data.</text>
</comment>
<feature type="transmembrane region" description="Helical" evidence="1">
    <location>
        <begin position="9"/>
        <end position="31"/>
    </location>
</feature>
<keyword evidence="1" id="KW-0472">Membrane</keyword>
<evidence type="ECO:0000313" key="2">
    <source>
        <dbReference type="EMBL" id="SAK45172.1"/>
    </source>
</evidence>
<proteinExistence type="predicted"/>
<feature type="transmembrane region" description="Helical" evidence="1">
    <location>
        <begin position="37"/>
        <end position="59"/>
    </location>
</feature>